<feature type="domain" description="K+ potassium transporter C-terminal" evidence="14">
    <location>
        <begin position="481"/>
        <end position="629"/>
    </location>
</feature>
<dbReference type="Pfam" id="PF02705">
    <property type="entry name" value="K_trans"/>
    <property type="match status" value="1"/>
</dbReference>
<evidence type="ECO:0000256" key="9">
    <source>
        <dbReference type="ARBA" id="ARBA00022989"/>
    </source>
</evidence>
<organism evidence="15 16">
    <name type="scientific">Methylocucumis oryzae</name>
    <dbReference type="NCBI Taxonomy" id="1632867"/>
    <lineage>
        <taxon>Bacteria</taxon>
        <taxon>Pseudomonadati</taxon>
        <taxon>Pseudomonadota</taxon>
        <taxon>Gammaproteobacteria</taxon>
        <taxon>Methylococcales</taxon>
        <taxon>Methylococcaceae</taxon>
        <taxon>Methylocucumis</taxon>
    </lineage>
</organism>
<dbReference type="InterPro" id="IPR053951">
    <property type="entry name" value="K_trans_N"/>
</dbReference>
<dbReference type="PATRIC" id="fig|1632867.3.peg.1369"/>
<feature type="transmembrane region" description="Helical" evidence="12">
    <location>
        <begin position="107"/>
        <end position="125"/>
    </location>
</feature>
<evidence type="ECO:0000256" key="7">
    <source>
        <dbReference type="ARBA" id="ARBA00022847"/>
    </source>
</evidence>
<evidence type="ECO:0000259" key="14">
    <source>
        <dbReference type="Pfam" id="PF22776"/>
    </source>
</evidence>
<evidence type="ECO:0000259" key="13">
    <source>
        <dbReference type="Pfam" id="PF02705"/>
    </source>
</evidence>
<dbReference type="EMBL" id="LAJX01000015">
    <property type="protein sequence ID" value="KJV07837.1"/>
    <property type="molecule type" value="Genomic_DNA"/>
</dbReference>
<evidence type="ECO:0000256" key="10">
    <source>
        <dbReference type="ARBA" id="ARBA00023065"/>
    </source>
</evidence>
<keyword evidence="16" id="KW-1185">Reference proteome</keyword>
<feature type="transmembrane region" description="Helical" evidence="12">
    <location>
        <begin position="54"/>
        <end position="75"/>
    </location>
</feature>
<feature type="transmembrane region" description="Helical" evidence="12">
    <location>
        <begin position="343"/>
        <end position="364"/>
    </location>
</feature>
<evidence type="ECO:0000256" key="4">
    <source>
        <dbReference type="ARBA" id="ARBA00022475"/>
    </source>
</evidence>
<evidence type="ECO:0000256" key="11">
    <source>
        <dbReference type="ARBA" id="ARBA00023136"/>
    </source>
</evidence>
<comment type="subcellular location">
    <subcellularLocation>
        <location evidence="12">Cell membrane</location>
        <topology evidence="12">Multi-pass membrane protein</topology>
    </subcellularLocation>
    <subcellularLocation>
        <location evidence="1">Membrane</location>
        <topology evidence="1">Multi-pass membrane protein</topology>
    </subcellularLocation>
</comment>
<dbReference type="PANTHER" id="PTHR30540">
    <property type="entry name" value="OSMOTIC STRESS POTASSIUM TRANSPORTER"/>
    <property type="match status" value="1"/>
</dbReference>
<evidence type="ECO:0000256" key="12">
    <source>
        <dbReference type="HAMAP-Rule" id="MF_01522"/>
    </source>
</evidence>
<keyword evidence="11 12" id="KW-0472">Membrane</keyword>
<feature type="domain" description="K+ potassium transporter integral membrane" evidence="13">
    <location>
        <begin position="17"/>
        <end position="468"/>
    </location>
</feature>
<dbReference type="HAMAP" id="MF_01522">
    <property type="entry name" value="Kup"/>
    <property type="match status" value="1"/>
</dbReference>
<dbReference type="Proteomes" id="UP000033684">
    <property type="component" value="Unassembled WGS sequence"/>
</dbReference>
<comment type="catalytic activity">
    <reaction evidence="12">
        <text>K(+)(in) + H(+)(in) = K(+)(out) + H(+)(out)</text>
        <dbReference type="Rhea" id="RHEA:28490"/>
        <dbReference type="ChEBI" id="CHEBI:15378"/>
        <dbReference type="ChEBI" id="CHEBI:29103"/>
    </reaction>
</comment>
<accession>A0A0F3IMB3</accession>
<feature type="transmembrane region" description="Helical" evidence="12">
    <location>
        <begin position="218"/>
        <end position="239"/>
    </location>
</feature>
<dbReference type="AlphaFoldDB" id="A0A0F3IMB3"/>
<feature type="transmembrane region" description="Helical" evidence="12">
    <location>
        <begin position="370"/>
        <end position="393"/>
    </location>
</feature>
<reference evidence="15 16" key="2">
    <citation type="journal article" date="2016" name="Microb. Ecol.">
        <title>Genome Characteristics of a Novel Type I Methanotroph (Sn10-6) Isolated from a Flooded Indian Rice Field.</title>
        <authorList>
            <person name="Rahalkar M.C."/>
            <person name="Pandit P.S."/>
            <person name="Dhakephalkar P.K."/>
            <person name="Pore S."/>
            <person name="Arora P."/>
            <person name="Kapse N."/>
        </authorList>
    </citation>
    <scope>NUCLEOTIDE SEQUENCE [LARGE SCALE GENOMIC DNA]</scope>
    <source>
        <strain evidence="15 16">Sn10-6</strain>
    </source>
</reference>
<sequence length="629" mass="69155">MMTHSSTHESNSQLPALMLAALGIVYGDVGTSPLYTMKEIFHGPHAIAATPENVLGILSLIFWNLILVISVKYVLFVMRANNNGEGGIMALMALALRHRNQAKQRQLLIALGLFGTALFYGDGIITPAISVLSAVEGLQVAAPSLHMYVQPITITVLVALFLIQSRGTAKVGAFFGPIMLTWFVLLGFLGGLSIAETPMVLEALNPLHGLKFFITHQWHAFIALGAVVLALTGAEALYADMGHFGKKPVEIAWFLLVLPALVLNYFGQGALIMRDSHAVLNPFYLLVPESAIYPMIGLATCATVIASQAVISGAFSITSQAMQMDYIPRMRRVYTSSETKGQIYVPTMNHILLVLVILTVLGFGSSSQLAAAYGIAVTGTMMITTCLTLIVALDSWQWRPHYAYLTVALFLLVDSAFLGANFLKIPQGGWFPLLLGCLLFLLMHTWRRGREVLTYHLQEAAISLTGFISRLKLKPPLARVPGTAVYMNSRSLSMPHALQINYTHNQVLHERIVILTITTEDIPFIADNQRLNIDQLAQGFFRVTAKHGFYETPNVPKILELCSSKGLNVNPALATFFISRETLIPSDEPDLNPWQEKIFITMFRNASSPIQFFKIPAARVVELGVQFEI</sequence>
<evidence type="ECO:0000313" key="15">
    <source>
        <dbReference type="EMBL" id="KJV07837.1"/>
    </source>
</evidence>
<evidence type="ECO:0000256" key="8">
    <source>
        <dbReference type="ARBA" id="ARBA00022958"/>
    </source>
</evidence>
<dbReference type="GO" id="GO:0015293">
    <property type="term" value="F:symporter activity"/>
    <property type="evidence" value="ECO:0007669"/>
    <property type="project" value="UniProtKB-UniRule"/>
</dbReference>
<evidence type="ECO:0000256" key="1">
    <source>
        <dbReference type="ARBA" id="ARBA00004141"/>
    </source>
</evidence>
<evidence type="ECO:0000256" key="2">
    <source>
        <dbReference type="ARBA" id="ARBA00007019"/>
    </source>
</evidence>
<dbReference type="PANTHER" id="PTHR30540:SF79">
    <property type="entry name" value="LOW AFFINITY POTASSIUM TRANSPORT SYSTEM PROTEIN KUP"/>
    <property type="match status" value="1"/>
</dbReference>
<keyword evidence="7 12" id="KW-0769">Symport</keyword>
<comment type="function">
    <text evidence="12">Transport of potassium into the cell. Likely operates as a K(+):H(+) symporter.</text>
</comment>
<feature type="transmembrane region" description="Helical" evidence="12">
    <location>
        <begin position="175"/>
        <end position="195"/>
    </location>
</feature>
<gene>
    <name evidence="15" type="primary">trkD</name>
    <name evidence="12" type="synonym">kup</name>
    <name evidence="15" type="ORF">VZ94_01910</name>
</gene>
<keyword evidence="10 12" id="KW-0406">Ion transport</keyword>
<dbReference type="Pfam" id="PF22776">
    <property type="entry name" value="K_trans_C"/>
    <property type="match status" value="1"/>
</dbReference>
<dbReference type="GO" id="GO:0015079">
    <property type="term" value="F:potassium ion transmembrane transporter activity"/>
    <property type="evidence" value="ECO:0007669"/>
    <property type="project" value="UniProtKB-UniRule"/>
</dbReference>
<dbReference type="GO" id="GO:0005886">
    <property type="term" value="C:plasma membrane"/>
    <property type="evidence" value="ECO:0007669"/>
    <property type="project" value="UniProtKB-SubCell"/>
</dbReference>
<evidence type="ECO:0000313" key="16">
    <source>
        <dbReference type="Proteomes" id="UP000033684"/>
    </source>
</evidence>
<reference evidence="16" key="1">
    <citation type="submission" date="2015-03" db="EMBL/GenBank/DDBJ databases">
        <title>Draft genome sequence of a novel methanotroph (Sn10-6) isolated from flooded ricefield rhizosphere in India.</title>
        <authorList>
            <person name="Pandit P.S."/>
            <person name="Pore S.D."/>
            <person name="Arora P."/>
            <person name="Kapse N.G."/>
            <person name="Dhakephalkar P.K."/>
            <person name="Rahalkar M.C."/>
        </authorList>
    </citation>
    <scope>NUCLEOTIDE SEQUENCE [LARGE SCALE GENOMIC DNA]</scope>
    <source>
        <strain evidence="16">Sn10-6</strain>
    </source>
</reference>
<name>A0A0F3IMB3_9GAMM</name>
<feature type="transmembrane region" description="Helical" evidence="12">
    <location>
        <begin position="145"/>
        <end position="163"/>
    </location>
</feature>
<dbReference type="InterPro" id="IPR023051">
    <property type="entry name" value="Kup"/>
</dbReference>
<evidence type="ECO:0000256" key="6">
    <source>
        <dbReference type="ARBA" id="ARBA00022692"/>
    </source>
</evidence>
<keyword evidence="3 12" id="KW-0813">Transport</keyword>
<keyword evidence="6 12" id="KW-0812">Transmembrane</keyword>
<feature type="transmembrane region" description="Helical" evidence="12">
    <location>
        <begin position="292"/>
        <end position="322"/>
    </location>
</feature>
<dbReference type="InterPro" id="IPR003855">
    <property type="entry name" value="K+_transporter"/>
</dbReference>
<dbReference type="InterPro" id="IPR053952">
    <property type="entry name" value="K_trans_C"/>
</dbReference>
<protein>
    <recommendedName>
        <fullName evidence="12">Probable potassium transport system protein Kup</fullName>
    </recommendedName>
</protein>
<feature type="transmembrane region" description="Helical" evidence="12">
    <location>
        <begin position="251"/>
        <end position="272"/>
    </location>
</feature>
<keyword evidence="5 12" id="KW-0633">Potassium transport</keyword>
<proteinExistence type="inferred from homology"/>
<comment type="caution">
    <text evidence="15">The sequence shown here is derived from an EMBL/GenBank/DDBJ whole genome shotgun (WGS) entry which is preliminary data.</text>
</comment>
<keyword evidence="4 12" id="KW-1003">Cell membrane</keyword>
<dbReference type="RefSeq" id="WP_045777938.1">
    <property type="nucleotide sequence ID" value="NZ_LAJX01000015.1"/>
</dbReference>
<feature type="transmembrane region" description="Helical" evidence="12">
    <location>
        <begin position="402"/>
        <end position="423"/>
    </location>
</feature>
<keyword evidence="8 12" id="KW-0630">Potassium</keyword>
<evidence type="ECO:0000256" key="5">
    <source>
        <dbReference type="ARBA" id="ARBA00022538"/>
    </source>
</evidence>
<feature type="transmembrane region" description="Helical" evidence="12">
    <location>
        <begin position="429"/>
        <end position="446"/>
    </location>
</feature>
<comment type="similarity">
    <text evidence="2 12">Belongs to the HAK/KUP transporter (TC 2.A.72) family.</text>
</comment>
<evidence type="ECO:0000256" key="3">
    <source>
        <dbReference type="ARBA" id="ARBA00022448"/>
    </source>
</evidence>
<keyword evidence="9 12" id="KW-1133">Transmembrane helix</keyword>